<dbReference type="GO" id="GO:0006897">
    <property type="term" value="P:endocytosis"/>
    <property type="evidence" value="ECO:0007669"/>
    <property type="project" value="UniProtKB-ARBA"/>
</dbReference>
<evidence type="ECO:0000256" key="10">
    <source>
        <dbReference type="SAM" id="Coils"/>
    </source>
</evidence>
<dbReference type="SUPFAM" id="SSF144000">
    <property type="entry name" value="Oxysterol-binding protein-like"/>
    <property type="match status" value="1"/>
</dbReference>
<dbReference type="GO" id="GO:0032934">
    <property type="term" value="F:sterol binding"/>
    <property type="evidence" value="ECO:0007669"/>
    <property type="project" value="TreeGrafter"/>
</dbReference>
<evidence type="ECO:0000256" key="1">
    <source>
        <dbReference type="ARBA" id="ARBA00008842"/>
    </source>
</evidence>
<dbReference type="GO" id="GO:0005886">
    <property type="term" value="C:plasma membrane"/>
    <property type="evidence" value="ECO:0007669"/>
    <property type="project" value="TreeGrafter"/>
</dbReference>
<dbReference type="PROSITE" id="PS50003">
    <property type="entry name" value="PH_DOMAIN"/>
    <property type="match status" value="1"/>
</dbReference>
<dbReference type="InterPro" id="IPR002110">
    <property type="entry name" value="Ankyrin_rpt"/>
</dbReference>
<feature type="repeat" description="ANK" evidence="8">
    <location>
        <begin position="100"/>
        <end position="122"/>
    </location>
</feature>
<reference evidence="13" key="1">
    <citation type="journal article" date="2014" name="Genome Announc.">
        <title>Genome sequence of the yeast Cyberlindnera fabianii (Hansenula fabianii).</title>
        <authorList>
            <person name="Freel K.C."/>
            <person name="Sarilar V."/>
            <person name="Neuveglise C."/>
            <person name="Devillers H."/>
            <person name="Friedrich A."/>
            <person name="Schacherer J."/>
        </authorList>
    </citation>
    <scope>NUCLEOTIDE SEQUENCE</scope>
    <source>
        <strain evidence="13">YJS4271</strain>
    </source>
</reference>
<keyword evidence="5 8" id="KW-0040">ANK repeat</keyword>
<evidence type="ECO:0000256" key="11">
    <source>
        <dbReference type="SAM" id="MobiDB-lite"/>
    </source>
</evidence>
<dbReference type="SUPFAM" id="SSF50729">
    <property type="entry name" value="PH domain-like"/>
    <property type="match status" value="1"/>
</dbReference>
<gene>
    <name evidence="13" type="ORF">CYFA0S_12e00474g</name>
</gene>
<dbReference type="CDD" id="cd13292">
    <property type="entry name" value="PH_Osh1p_Osh2p_yeast"/>
    <property type="match status" value="1"/>
</dbReference>
<dbReference type="InterPro" id="IPR036770">
    <property type="entry name" value="Ankyrin_rpt-contain_sf"/>
</dbReference>
<dbReference type="Pfam" id="PF01237">
    <property type="entry name" value="Oxysterol_BP"/>
    <property type="match status" value="1"/>
</dbReference>
<evidence type="ECO:0000256" key="3">
    <source>
        <dbReference type="ARBA" id="ARBA00022553"/>
    </source>
</evidence>
<dbReference type="GO" id="GO:0120015">
    <property type="term" value="F:sterol transfer activity"/>
    <property type="evidence" value="ECO:0007669"/>
    <property type="project" value="UniProtKB-ARBA"/>
</dbReference>
<dbReference type="FunFam" id="2.40.160.120:FF:000001">
    <property type="entry name" value="Oxysterol-binding protein"/>
    <property type="match status" value="1"/>
</dbReference>
<feature type="domain" description="PH" evidence="12">
    <location>
        <begin position="272"/>
        <end position="368"/>
    </location>
</feature>
<dbReference type="InterPro" id="IPR000648">
    <property type="entry name" value="Oxysterol-bd"/>
</dbReference>
<dbReference type="Gene3D" id="2.40.160.120">
    <property type="match status" value="1"/>
</dbReference>
<dbReference type="InterPro" id="IPR011993">
    <property type="entry name" value="PH-like_dom_sf"/>
</dbReference>
<dbReference type="PROSITE" id="PS50088">
    <property type="entry name" value="ANK_REPEAT"/>
    <property type="match status" value="2"/>
</dbReference>
<dbReference type="GO" id="GO:0030011">
    <property type="term" value="P:maintenance of cell polarity"/>
    <property type="evidence" value="ECO:0007669"/>
    <property type="project" value="TreeGrafter"/>
</dbReference>
<evidence type="ECO:0000256" key="9">
    <source>
        <dbReference type="RuleBase" id="RU003844"/>
    </source>
</evidence>
<evidence type="ECO:0000256" key="5">
    <source>
        <dbReference type="ARBA" id="ARBA00023043"/>
    </source>
</evidence>
<dbReference type="PhylomeDB" id="A0A061B0U8"/>
<feature type="region of interest" description="Disordered" evidence="11">
    <location>
        <begin position="1"/>
        <end position="21"/>
    </location>
</feature>
<protein>
    <submittedName>
        <fullName evidence="13">CYFA0S12e00474g1_1</fullName>
    </submittedName>
</protein>
<evidence type="ECO:0000256" key="2">
    <source>
        <dbReference type="ARBA" id="ARBA00022448"/>
    </source>
</evidence>
<dbReference type="InterPro" id="IPR001849">
    <property type="entry name" value="PH_domain"/>
</dbReference>
<dbReference type="GO" id="GO:0097038">
    <property type="term" value="C:perinuclear endoplasmic reticulum"/>
    <property type="evidence" value="ECO:0007669"/>
    <property type="project" value="TreeGrafter"/>
</dbReference>
<feature type="region of interest" description="Disordered" evidence="11">
    <location>
        <begin position="417"/>
        <end position="477"/>
    </location>
</feature>
<dbReference type="AlphaFoldDB" id="A0A061B0U8"/>
<evidence type="ECO:0000259" key="12">
    <source>
        <dbReference type="PROSITE" id="PS50003"/>
    </source>
</evidence>
<dbReference type="Pfam" id="PF00169">
    <property type="entry name" value="PH"/>
    <property type="match status" value="1"/>
</dbReference>
<dbReference type="InterPro" id="IPR037239">
    <property type="entry name" value="OSBP_sf"/>
</dbReference>
<feature type="compositionally biased region" description="Acidic residues" evidence="11">
    <location>
        <begin position="439"/>
        <end position="457"/>
    </location>
</feature>
<feature type="repeat" description="ANK" evidence="8">
    <location>
        <begin position="200"/>
        <end position="232"/>
    </location>
</feature>
<keyword evidence="6" id="KW-0445">Lipid transport</keyword>
<feature type="coiled-coil region" evidence="10">
    <location>
        <begin position="544"/>
        <end position="578"/>
    </location>
</feature>
<evidence type="ECO:0000256" key="7">
    <source>
        <dbReference type="ARBA" id="ARBA00023121"/>
    </source>
</evidence>
<dbReference type="GO" id="GO:0034727">
    <property type="term" value="P:piecemeal microautophagy of the nucleus"/>
    <property type="evidence" value="ECO:0007669"/>
    <property type="project" value="TreeGrafter"/>
</dbReference>
<sequence>MSNSSDPPIGSSEAPNTSTSPAPLNPALFKLKILDALKNNNYDQLKQLVASIRNGANQYEALLLKNLVLNLAVQVASAKMVHRLLNERDLSIDINHQDNEGNTALHIAAASNRLDVAQLLLRDARINDTLMNDDNKQPIDLAKDLNMVELLQFERSRYVEKVAVEFRNAFMSHDFAALDEILSQPRNYELLDINGNDPETGDTVLHEFIKKNDIGMVQWILSHGGDPFKRDRKGRLPIELCGKTNETMKNILRDASKDQTVINMDKVGGMEAPTYKGYLRKWTNFAGGYKLRWFVLDSNGILSYYKSQDDTNNACRGSLNMKSALLHLDSSEKMKFEIIGVTGIRWHLKGNHPIETNRWVWSLQGAIRYAKDKEKALKKASLGLDVAVSRKSQEITRQHSRTPSSVSLKTVALESQLASLQRPSRPQRAGSIVSQEIINDSDDDDDYDDDDDDDDSTDYNTRQADENENVDNDNGPHAQEISVLKSSMAIELNSLKDLLQNIQKTGSTDESVQYSLNSVVSVISSFNEFSHLVAKRDEKLLKALRKQRDINELWINSIRDLENELMERNNELETFESERRQIKKVLTKRFGHSAQSLEPDTAIATATEGSNDEITQEESAAAEISKFLQDEEDSDDEFFDAADFSEDEEEVVEEVDVVYETSSVAVPAIEVTDTETPHLDEGPVENTAGEETVDLEYTNSLQKEKHQIIERERSFAGYEDPPRTELPLKVDERPAVSLWGILKSMIGKDITKITLPVAFNEPTSMLQRLVEDFEYSSLLDQACSFEDPTLRMLYIGVFAVSQYSSTIGRVAKPFNPLLGETYEYARPEVGYRFFTEQVSHHPPISAVIVEHPKWDYYGETSVKSGFNGRSFDVQPTATWYMHVRPDHGPQEEVYSWRKLKTSVVGIIVGNPTIDNYGEIEITNHTTGEKCVINCIPRGWRASQAYELNGHVFDKFGEKKWAIGGHWNSKIYGKRIGKNDSKADKKSAVHSTGPTEDGSKFLIWSPVPRPTVPFNLTTFAISLNAKPEHLIEWLPDSDTRLRPDQRAMEDGLYDDAGELKSKLEDKQRTSRKRRDETGDVYKPRFFAKDVHPVTGGEYWKFNGQYWRMRSEKNLPKIDIF</sequence>
<dbReference type="PROSITE" id="PS50297">
    <property type="entry name" value="ANK_REP_REGION"/>
    <property type="match status" value="1"/>
</dbReference>
<name>A0A061B0U8_CYBFA</name>
<keyword evidence="10" id="KW-0175">Coiled coil</keyword>
<dbReference type="Gene3D" id="2.30.29.30">
    <property type="entry name" value="Pleckstrin-homology domain (PH domain)/Phosphotyrosine-binding domain (PTB)"/>
    <property type="match status" value="1"/>
</dbReference>
<proteinExistence type="inferred from homology"/>
<evidence type="ECO:0000256" key="6">
    <source>
        <dbReference type="ARBA" id="ARBA00023055"/>
    </source>
</evidence>
<evidence type="ECO:0000313" key="13">
    <source>
        <dbReference type="EMBL" id="CDR43431.1"/>
    </source>
</evidence>
<dbReference type="PROSITE" id="PS01013">
    <property type="entry name" value="OSBP"/>
    <property type="match status" value="1"/>
</dbReference>
<dbReference type="GO" id="GO:0005635">
    <property type="term" value="C:nuclear envelope"/>
    <property type="evidence" value="ECO:0007669"/>
    <property type="project" value="TreeGrafter"/>
</dbReference>
<dbReference type="InterPro" id="IPR018494">
    <property type="entry name" value="Oxysterol-bd_CS"/>
</dbReference>
<evidence type="ECO:0000256" key="4">
    <source>
        <dbReference type="ARBA" id="ARBA00022737"/>
    </source>
</evidence>
<dbReference type="VEuPathDB" id="FungiDB:BON22_4961"/>
<dbReference type="SMART" id="SM00248">
    <property type="entry name" value="ANK"/>
    <property type="match status" value="3"/>
</dbReference>
<dbReference type="PANTHER" id="PTHR10972:SF205">
    <property type="entry name" value="OXYSTEROL-BINDING PROTEIN 1"/>
    <property type="match status" value="1"/>
</dbReference>
<dbReference type="Gene3D" id="3.30.70.3490">
    <property type="match status" value="1"/>
</dbReference>
<dbReference type="GO" id="GO:0005829">
    <property type="term" value="C:cytosol"/>
    <property type="evidence" value="ECO:0007669"/>
    <property type="project" value="TreeGrafter"/>
</dbReference>
<accession>A0A061B0U8</accession>
<dbReference type="FunFam" id="2.30.29.30:FF:000061">
    <property type="entry name" value="Oxysterol binding protein 1"/>
    <property type="match status" value="1"/>
</dbReference>
<dbReference type="SMART" id="SM00233">
    <property type="entry name" value="PH"/>
    <property type="match status" value="1"/>
</dbReference>
<dbReference type="OrthoDB" id="1854502at2759"/>
<evidence type="ECO:0000256" key="8">
    <source>
        <dbReference type="PROSITE-ProRule" id="PRU00023"/>
    </source>
</evidence>
<dbReference type="Pfam" id="PF12796">
    <property type="entry name" value="Ank_2"/>
    <property type="match status" value="1"/>
</dbReference>
<keyword evidence="4" id="KW-0677">Repeat</keyword>
<dbReference type="EMBL" id="LK052897">
    <property type="protein sequence ID" value="CDR43431.1"/>
    <property type="molecule type" value="Genomic_DNA"/>
</dbReference>
<keyword evidence="3" id="KW-0597">Phosphoprotein</keyword>
<comment type="similarity">
    <text evidence="1 9">Belongs to the OSBP family.</text>
</comment>
<organism evidence="13">
    <name type="scientific">Cyberlindnera fabianii</name>
    <name type="common">Yeast</name>
    <name type="synonym">Hansenula fabianii</name>
    <dbReference type="NCBI Taxonomy" id="36022"/>
    <lineage>
        <taxon>Eukaryota</taxon>
        <taxon>Fungi</taxon>
        <taxon>Dikarya</taxon>
        <taxon>Ascomycota</taxon>
        <taxon>Saccharomycotina</taxon>
        <taxon>Saccharomycetes</taxon>
        <taxon>Phaffomycetales</taxon>
        <taxon>Phaffomycetaceae</taxon>
        <taxon>Cyberlindnera</taxon>
    </lineage>
</organism>
<dbReference type="PANTHER" id="PTHR10972">
    <property type="entry name" value="OXYSTEROL-BINDING PROTEIN-RELATED"/>
    <property type="match status" value="1"/>
</dbReference>
<keyword evidence="7" id="KW-0446">Lipid-binding</keyword>
<dbReference type="Gene3D" id="1.25.40.20">
    <property type="entry name" value="Ankyrin repeat-containing domain"/>
    <property type="match status" value="2"/>
</dbReference>
<dbReference type="GO" id="GO:0006887">
    <property type="term" value="P:exocytosis"/>
    <property type="evidence" value="ECO:0007669"/>
    <property type="project" value="TreeGrafter"/>
</dbReference>
<keyword evidence="2" id="KW-0813">Transport</keyword>
<dbReference type="SUPFAM" id="SSF48403">
    <property type="entry name" value="Ankyrin repeat"/>
    <property type="match status" value="1"/>
</dbReference>